<evidence type="ECO:0000313" key="9">
    <source>
        <dbReference type="Proteomes" id="UP001056218"/>
    </source>
</evidence>
<evidence type="ECO:0000256" key="5">
    <source>
        <dbReference type="ARBA" id="ARBA00023125"/>
    </source>
</evidence>
<comment type="domain">
    <text evidence="6">Contains large globular domains required for ATP hydrolysis at each terminus and a third globular domain forming a flexible hinge near the middle of the molecule. These domains are separated by coiled-coil structures.</text>
</comment>
<dbReference type="NCBIfam" id="TIGR02168">
    <property type="entry name" value="SMC_prok_B"/>
    <property type="match status" value="1"/>
</dbReference>
<evidence type="ECO:0000313" key="8">
    <source>
        <dbReference type="EMBL" id="URN41227.1"/>
    </source>
</evidence>
<protein>
    <recommendedName>
        <fullName evidence="6">Chromosome partition protein Smc</fullName>
    </recommendedName>
</protein>
<feature type="binding site" evidence="6">
    <location>
        <begin position="32"/>
        <end position="39"/>
    </location>
    <ligand>
        <name>ATP</name>
        <dbReference type="ChEBI" id="CHEBI:30616"/>
    </ligand>
</feature>
<feature type="coiled-coil region" evidence="6">
    <location>
        <begin position="353"/>
        <end position="485"/>
    </location>
</feature>
<comment type="subunit">
    <text evidence="6">Homodimer.</text>
</comment>
<sequence length="1173" mass="135685">MFLKSVTMQGFKSFANRTKIELDETTTAIVGPNGSGKSNITDAITWVLGESSAKNLRGSKMEDVIFSGTDSKKPLGMAEVTIVFDNSDKSLNVDYSEVSVTRRMYRSLESEFLINNKKCRLKDIKELFMDTGIGKDGYSVIGQGKIESVLSSKPEDRRNIFEEAAGISKYKYKKIQSRNKLLKTEENLIRIEDILSEIEVQEQNLKVQAEKAEAYLKDYEELKIYDINFSCKDMKKREEDLLNKVKELEVLKSDSDKILSKREDLSQDLEEIQEKLEELKEENESSSEKLNSHKEDFDKLNLEINLDEEKINSLKRDIERIGFENGSLDKDLLSARESIGEIEKDREVLNSSKEEILEKLNAKEDLIRNLEADFKNLEDLGNLNFENKNKVKNEIENIKFKSETLEDIIEEKNNRKSNLDKSIENLRENQIEFEEIIDRDNLELKNLREKLEKDDQDFEKTKDDLIRLDDENKKLESNLIERRNEGNEILARLKILENMESNYEGYNRTVKSFMNFSSKNNIFKDSLYGPVAEKFYVEKDFERAISVALGSMSQNIIVSSTKDTSEMLKILENNKMGRATFLPLDRVSGSRVSVNSKEEGMVGLACDLIKFDEVFKGIFYNLLGRVIIADNFKNASRISKKHKLKVVTLKGEVFNPSGAITGGSLNNYNSSFILRKNEITDFQNKFKILQSQLKKVEAAKEEVEKKISNLNDFAGSYMEKRNSLSLKINEIESNIYKNKNDNELNSQYLNKYVREREELEENIKADISSLEDNRIQIESKNKMLEELLAEVDSGDRLEKLSKEIEGLKDEKIEIQLLERENREKILYKSREIERIKSEISSIEEKLENNKKILEESQANIEEKTKSNEENKKSLEEIRESIENLNLKLEEVKKDLDEKNKTYLDKREELSNLKEKSLIISSEIEKTELKIEMNRNKISSEVDRLREDYDIQDYYDFIDDNLVDLKEGTLRRLKKKVRDYGEVNISSIEEYKLVKERCDFYTSQRDDLIKSKEEIKSILSKLDHEMKKLFNEAMEEISGNFTEIFKILFNGGRAEISIEGDVLESGIEIKASPPGKRLQSLSLLSGGERSLTAVALLFALLKYRPASFCILDEIDAALDDANIKRYADYLLTLEGIQFIIITHRKLTMEIAKTMYGVTMEEKGISKLFSVKLKD</sequence>
<gene>
    <name evidence="6 8" type="primary">smc</name>
    <name evidence="8" type="ORF">M9426_08175</name>
</gene>
<dbReference type="Proteomes" id="UP001056218">
    <property type="component" value="Chromosome"/>
</dbReference>
<dbReference type="InterPro" id="IPR027417">
    <property type="entry name" value="P-loop_NTPase"/>
</dbReference>
<proteinExistence type="inferred from homology"/>
<name>A0ABY4TPN5_9FIRM</name>
<dbReference type="InterPro" id="IPR036277">
    <property type="entry name" value="SMC_hinge_sf"/>
</dbReference>
<dbReference type="SMART" id="SM00968">
    <property type="entry name" value="SMC_hinge"/>
    <property type="match status" value="1"/>
</dbReference>
<dbReference type="RefSeq" id="WP_250341933.1">
    <property type="nucleotide sequence ID" value="NZ_CP097885.1"/>
</dbReference>
<keyword evidence="4 6" id="KW-0175">Coiled coil</keyword>
<comment type="subcellular location">
    <subcellularLocation>
        <location evidence="6">Cytoplasm</location>
    </subcellularLocation>
</comment>
<dbReference type="EMBL" id="CP097885">
    <property type="protein sequence ID" value="URN41227.1"/>
    <property type="molecule type" value="Genomic_DNA"/>
</dbReference>
<accession>A0ABY4TPN5</accession>
<evidence type="ECO:0000256" key="2">
    <source>
        <dbReference type="ARBA" id="ARBA00022741"/>
    </source>
</evidence>
<comment type="similarity">
    <text evidence="6">Belongs to the SMC family.</text>
</comment>
<comment type="function">
    <text evidence="6">Required for chromosome condensation and partitioning.</text>
</comment>
<keyword evidence="5 6" id="KW-0238">DNA-binding</keyword>
<evidence type="ECO:0000256" key="3">
    <source>
        <dbReference type="ARBA" id="ARBA00022840"/>
    </source>
</evidence>
<keyword evidence="1 6" id="KW-0963">Cytoplasm</keyword>
<keyword evidence="9" id="KW-1185">Reference proteome</keyword>
<feature type="coiled-coil region" evidence="6">
    <location>
        <begin position="679"/>
        <end position="713"/>
    </location>
</feature>
<dbReference type="Gene3D" id="3.30.70.1620">
    <property type="match status" value="1"/>
</dbReference>
<dbReference type="InterPro" id="IPR010935">
    <property type="entry name" value="SMC_hinge"/>
</dbReference>
<dbReference type="InterPro" id="IPR011890">
    <property type="entry name" value="SMC_prok"/>
</dbReference>
<dbReference type="Pfam" id="PF02463">
    <property type="entry name" value="SMC_N"/>
    <property type="match status" value="1"/>
</dbReference>
<keyword evidence="3 6" id="KW-0067">ATP-binding</keyword>
<keyword evidence="2 6" id="KW-0547">Nucleotide-binding</keyword>
<dbReference type="Gene3D" id="1.20.1060.20">
    <property type="match status" value="1"/>
</dbReference>
<evidence type="ECO:0000256" key="4">
    <source>
        <dbReference type="ARBA" id="ARBA00023054"/>
    </source>
</evidence>
<dbReference type="Gene3D" id="3.40.50.300">
    <property type="entry name" value="P-loop containing nucleotide triphosphate hydrolases"/>
    <property type="match status" value="2"/>
</dbReference>
<evidence type="ECO:0000256" key="1">
    <source>
        <dbReference type="ARBA" id="ARBA00022490"/>
    </source>
</evidence>
<evidence type="ECO:0000256" key="6">
    <source>
        <dbReference type="HAMAP-Rule" id="MF_01894"/>
    </source>
</evidence>
<dbReference type="PIRSF" id="PIRSF005719">
    <property type="entry name" value="SMC"/>
    <property type="match status" value="1"/>
</dbReference>
<dbReference type="PANTHER" id="PTHR43977">
    <property type="entry name" value="STRUCTURAL MAINTENANCE OF CHROMOSOMES PROTEIN 3"/>
    <property type="match status" value="1"/>
</dbReference>
<organism evidence="8 9">
    <name type="scientific">Peptoniphilus genitalis</name>
    <dbReference type="NCBI Taxonomy" id="3036303"/>
    <lineage>
        <taxon>Bacteria</taxon>
        <taxon>Bacillati</taxon>
        <taxon>Bacillota</taxon>
        <taxon>Tissierellia</taxon>
        <taxon>Tissierellales</taxon>
        <taxon>Peptoniphilaceae</taxon>
        <taxon>Peptoniphilus</taxon>
    </lineage>
</organism>
<dbReference type="Pfam" id="PF06470">
    <property type="entry name" value="SMC_hinge"/>
    <property type="match status" value="1"/>
</dbReference>
<feature type="coiled-coil region" evidence="6">
    <location>
        <begin position="749"/>
        <end position="915"/>
    </location>
</feature>
<dbReference type="InterPro" id="IPR024704">
    <property type="entry name" value="SMC"/>
</dbReference>
<evidence type="ECO:0000259" key="7">
    <source>
        <dbReference type="SMART" id="SM00968"/>
    </source>
</evidence>
<dbReference type="InterPro" id="IPR003395">
    <property type="entry name" value="RecF/RecN/SMC_N"/>
</dbReference>
<dbReference type="SUPFAM" id="SSF75553">
    <property type="entry name" value="Smc hinge domain"/>
    <property type="match status" value="1"/>
</dbReference>
<feature type="domain" description="SMC hinge" evidence="7">
    <location>
        <begin position="525"/>
        <end position="639"/>
    </location>
</feature>
<feature type="coiled-coil region" evidence="6">
    <location>
        <begin position="191"/>
        <end position="317"/>
    </location>
</feature>
<dbReference type="HAMAP" id="MF_01894">
    <property type="entry name" value="Smc_prok"/>
    <property type="match status" value="1"/>
</dbReference>
<reference evidence="8 9" key="1">
    <citation type="submission" date="2022-05" db="EMBL/GenBank/DDBJ databases">
        <title>Identification of Peptoniphilus vaginalis-like Bacteria, Peptoniphilus septimus sp. nov. from Blood Cultures in a Cervical Cancer Patient receiving Chemotherapy: Case and Implications.</title>
        <authorList>
            <person name="Zhan X.-Y."/>
        </authorList>
    </citation>
    <scope>NUCLEOTIDE SEQUENCE [LARGE SCALE GENOMIC DNA]</scope>
    <source>
        <strain evidence="8 9">SAHP1</strain>
    </source>
</reference>
<dbReference type="SUPFAM" id="SSF52540">
    <property type="entry name" value="P-loop containing nucleoside triphosphate hydrolases"/>
    <property type="match status" value="1"/>
</dbReference>